<dbReference type="Gene3D" id="1.10.10.10">
    <property type="entry name" value="Winged helix-like DNA-binding domain superfamily/Winged helix DNA-binding domain"/>
    <property type="match status" value="1"/>
</dbReference>
<sequence>MPVMSDESFGPGSAPSEADIDAVFVWTAIRVGRLLERMAAARLADTGHGLTQVQFGVLAYLGARPGMSQSELARAIQVRPQSAHETVTAMIDEGVLERVGPGGRGRPAALRLTDHGYALLSRTWPAVTGISATDLGLTPDDAATLNGLLHTVLHTPATRSR</sequence>
<proteinExistence type="predicted"/>
<comment type="caution">
    <text evidence="2">The sequence shown here is derived from an EMBL/GenBank/DDBJ whole genome shotgun (WGS) entry which is preliminary data.</text>
</comment>
<dbReference type="InterPro" id="IPR036388">
    <property type="entry name" value="WH-like_DNA-bd_sf"/>
</dbReference>
<dbReference type="EMBL" id="SGWQ01000001">
    <property type="protein sequence ID" value="RZS45058.1"/>
    <property type="molecule type" value="Genomic_DNA"/>
</dbReference>
<dbReference type="InterPro" id="IPR036390">
    <property type="entry name" value="WH_DNA-bd_sf"/>
</dbReference>
<accession>A0A4Q7L5W9</accession>
<keyword evidence="3" id="KW-1185">Reference proteome</keyword>
<protein>
    <submittedName>
        <fullName evidence="2">DNA-binding MarR family transcriptional regulator</fullName>
    </submittedName>
</protein>
<evidence type="ECO:0000313" key="3">
    <source>
        <dbReference type="Proteomes" id="UP000294257"/>
    </source>
</evidence>
<dbReference type="PANTHER" id="PTHR33164">
    <property type="entry name" value="TRANSCRIPTIONAL REGULATOR, MARR FAMILY"/>
    <property type="match status" value="1"/>
</dbReference>
<dbReference type="PANTHER" id="PTHR33164:SF43">
    <property type="entry name" value="HTH-TYPE TRANSCRIPTIONAL REPRESSOR YETL"/>
    <property type="match status" value="1"/>
</dbReference>
<gene>
    <name evidence="2" type="ORF">EV193_101942</name>
</gene>
<dbReference type="InterPro" id="IPR039422">
    <property type="entry name" value="MarR/SlyA-like"/>
</dbReference>
<dbReference type="GO" id="GO:0003677">
    <property type="term" value="F:DNA binding"/>
    <property type="evidence" value="ECO:0007669"/>
    <property type="project" value="UniProtKB-KW"/>
</dbReference>
<dbReference type="PROSITE" id="PS50995">
    <property type="entry name" value="HTH_MARR_2"/>
    <property type="match status" value="1"/>
</dbReference>
<dbReference type="Pfam" id="PF12802">
    <property type="entry name" value="MarR_2"/>
    <property type="match status" value="1"/>
</dbReference>
<dbReference type="Proteomes" id="UP000294257">
    <property type="component" value="Unassembled WGS sequence"/>
</dbReference>
<dbReference type="SMART" id="SM00347">
    <property type="entry name" value="HTH_MARR"/>
    <property type="match status" value="1"/>
</dbReference>
<name>A0A4Q7L5W9_9PSEU</name>
<organism evidence="2 3">
    <name type="scientific">Herbihabitans rhizosphaerae</name>
    <dbReference type="NCBI Taxonomy" id="1872711"/>
    <lineage>
        <taxon>Bacteria</taxon>
        <taxon>Bacillati</taxon>
        <taxon>Actinomycetota</taxon>
        <taxon>Actinomycetes</taxon>
        <taxon>Pseudonocardiales</taxon>
        <taxon>Pseudonocardiaceae</taxon>
        <taxon>Herbihabitans</taxon>
    </lineage>
</organism>
<feature type="domain" description="HTH marR-type" evidence="1">
    <location>
        <begin position="28"/>
        <end position="154"/>
    </location>
</feature>
<keyword evidence="2" id="KW-0238">DNA-binding</keyword>
<dbReference type="AlphaFoldDB" id="A0A4Q7L5W9"/>
<dbReference type="GO" id="GO:0003700">
    <property type="term" value="F:DNA-binding transcription factor activity"/>
    <property type="evidence" value="ECO:0007669"/>
    <property type="project" value="InterPro"/>
</dbReference>
<dbReference type="RefSeq" id="WP_165401223.1">
    <property type="nucleotide sequence ID" value="NZ_SGWQ01000001.1"/>
</dbReference>
<dbReference type="InterPro" id="IPR000835">
    <property type="entry name" value="HTH_MarR-typ"/>
</dbReference>
<evidence type="ECO:0000313" key="2">
    <source>
        <dbReference type="EMBL" id="RZS45058.1"/>
    </source>
</evidence>
<evidence type="ECO:0000259" key="1">
    <source>
        <dbReference type="PROSITE" id="PS50995"/>
    </source>
</evidence>
<dbReference type="GO" id="GO:0006950">
    <property type="term" value="P:response to stress"/>
    <property type="evidence" value="ECO:0007669"/>
    <property type="project" value="TreeGrafter"/>
</dbReference>
<dbReference type="SUPFAM" id="SSF46785">
    <property type="entry name" value="Winged helix' DNA-binding domain"/>
    <property type="match status" value="1"/>
</dbReference>
<reference evidence="2 3" key="1">
    <citation type="submission" date="2019-02" db="EMBL/GenBank/DDBJ databases">
        <title>Genomic Encyclopedia of Type Strains, Phase IV (KMG-IV): sequencing the most valuable type-strain genomes for metagenomic binning, comparative biology and taxonomic classification.</title>
        <authorList>
            <person name="Goeker M."/>
        </authorList>
    </citation>
    <scope>NUCLEOTIDE SEQUENCE [LARGE SCALE GENOMIC DNA]</scope>
    <source>
        <strain evidence="2 3">DSM 101727</strain>
    </source>
</reference>